<evidence type="ECO:0000256" key="3">
    <source>
        <dbReference type="ARBA" id="ARBA00022751"/>
    </source>
</evidence>
<dbReference type="PRINTS" id="PR00488">
    <property type="entry name" value="5LPOXGNASEAP"/>
</dbReference>
<dbReference type="FunFam" id="1.20.120.550:FF:000003">
    <property type="entry name" value="Leukotriene C4 synthase"/>
    <property type="match status" value="1"/>
</dbReference>
<dbReference type="GO" id="GO:0019370">
    <property type="term" value="P:leukotriene biosynthetic process"/>
    <property type="evidence" value="ECO:0007669"/>
    <property type="project" value="UniProtKB-KW"/>
</dbReference>
<accession>A0A7M7RCJ0</accession>
<dbReference type="Gene3D" id="1.20.120.550">
    <property type="entry name" value="Membrane associated eicosanoid/glutathione metabolism-like domain"/>
    <property type="match status" value="1"/>
</dbReference>
<dbReference type="PANTHER" id="PTHR10250">
    <property type="entry name" value="MICROSOMAL GLUTATHIONE S-TRANSFERASE"/>
    <property type="match status" value="1"/>
</dbReference>
<dbReference type="OrthoDB" id="410651at2759"/>
<keyword evidence="2 7" id="KW-0812">Transmembrane</keyword>
<dbReference type="Proteomes" id="UP000007110">
    <property type="component" value="Unassembled WGS sequence"/>
</dbReference>
<feature type="transmembrane region" description="Helical" evidence="7">
    <location>
        <begin position="114"/>
        <end position="141"/>
    </location>
</feature>
<evidence type="ECO:0000256" key="4">
    <source>
        <dbReference type="ARBA" id="ARBA00022824"/>
    </source>
</evidence>
<sequence length="153" mass="17087">MAPILLESVILPAGVSLMHAFQLTSFARQTGQARRKFDVPYPAITGDERFMRYFRAQQNTIEFAPIFYPLLWSAALFCHPVPAALVGLVYLYGRSQYFKGYVKEVKGRLFGFGVCVNALKLLMAMSVGGIAHFALVTYAGVDVKRMVMARLNL</sequence>
<keyword evidence="4" id="KW-0256">Endoplasmic reticulum</keyword>
<dbReference type="KEGG" id="spu:584003"/>
<evidence type="ECO:0000256" key="2">
    <source>
        <dbReference type="ARBA" id="ARBA00022692"/>
    </source>
</evidence>
<dbReference type="GO" id="GO:0005789">
    <property type="term" value="C:endoplasmic reticulum membrane"/>
    <property type="evidence" value="ECO:0007669"/>
    <property type="project" value="UniProtKB-SubCell"/>
</dbReference>
<dbReference type="OMA" id="CQQAYFA"/>
<dbReference type="GO" id="GO:0005635">
    <property type="term" value="C:nuclear envelope"/>
    <property type="evidence" value="ECO:0000318"/>
    <property type="project" value="GO_Central"/>
</dbReference>
<evidence type="ECO:0000313" key="9">
    <source>
        <dbReference type="Proteomes" id="UP000007110"/>
    </source>
</evidence>
<dbReference type="EnsemblMetazoa" id="XM_783888">
    <property type="protein sequence ID" value="XP_788981"/>
    <property type="gene ID" value="LOC584003"/>
</dbReference>
<dbReference type="PANTHER" id="PTHR10250:SF15">
    <property type="entry name" value="MICROSOMAL GLUTATHIONE S-TRANSFERASE-RELATED"/>
    <property type="match status" value="1"/>
</dbReference>
<evidence type="ECO:0000256" key="7">
    <source>
        <dbReference type="SAM" id="Phobius"/>
    </source>
</evidence>
<evidence type="ECO:0008006" key="10">
    <source>
        <dbReference type="Google" id="ProtNLM"/>
    </source>
</evidence>
<dbReference type="GO" id="GO:0004602">
    <property type="term" value="F:glutathione peroxidase activity"/>
    <property type="evidence" value="ECO:0000318"/>
    <property type="project" value="GO_Central"/>
</dbReference>
<dbReference type="InterPro" id="IPR050997">
    <property type="entry name" value="MAPEG"/>
</dbReference>
<dbReference type="InterPro" id="IPR001446">
    <property type="entry name" value="5_LipOase_AP"/>
</dbReference>
<organism evidence="8 9">
    <name type="scientific">Strongylocentrotus purpuratus</name>
    <name type="common">Purple sea urchin</name>
    <dbReference type="NCBI Taxonomy" id="7668"/>
    <lineage>
        <taxon>Eukaryota</taxon>
        <taxon>Metazoa</taxon>
        <taxon>Echinodermata</taxon>
        <taxon>Eleutherozoa</taxon>
        <taxon>Echinozoa</taxon>
        <taxon>Echinoidea</taxon>
        <taxon>Euechinoidea</taxon>
        <taxon>Echinacea</taxon>
        <taxon>Camarodonta</taxon>
        <taxon>Echinidea</taxon>
        <taxon>Strongylocentrotidae</taxon>
        <taxon>Strongylocentrotus</taxon>
    </lineage>
</organism>
<evidence type="ECO:0000256" key="6">
    <source>
        <dbReference type="ARBA" id="ARBA00023136"/>
    </source>
</evidence>
<keyword evidence="6 7" id="KW-0472">Membrane</keyword>
<feature type="transmembrane region" description="Helical" evidence="7">
    <location>
        <begin position="70"/>
        <end position="93"/>
    </location>
</feature>
<reference evidence="9" key="1">
    <citation type="submission" date="2015-02" db="EMBL/GenBank/DDBJ databases">
        <title>Genome sequencing for Strongylocentrotus purpuratus.</title>
        <authorList>
            <person name="Murali S."/>
            <person name="Liu Y."/>
            <person name="Vee V."/>
            <person name="English A."/>
            <person name="Wang M."/>
            <person name="Skinner E."/>
            <person name="Han Y."/>
            <person name="Muzny D.M."/>
            <person name="Worley K.C."/>
            <person name="Gibbs R.A."/>
        </authorList>
    </citation>
    <scope>NUCLEOTIDE SEQUENCE</scope>
</reference>
<keyword evidence="3" id="KW-0434">Leukotriene biosynthesis</keyword>
<comment type="subcellular location">
    <subcellularLocation>
        <location evidence="1">Endoplasmic reticulum membrane</location>
        <topology evidence="1">Multi-pass membrane protein</topology>
    </subcellularLocation>
</comment>
<evidence type="ECO:0000256" key="5">
    <source>
        <dbReference type="ARBA" id="ARBA00022989"/>
    </source>
</evidence>
<keyword evidence="9" id="KW-1185">Reference proteome</keyword>
<dbReference type="RefSeq" id="XP_788981.1">
    <property type="nucleotide sequence ID" value="XM_783888.5"/>
</dbReference>
<dbReference type="GO" id="GO:0005783">
    <property type="term" value="C:endoplasmic reticulum"/>
    <property type="evidence" value="ECO:0000318"/>
    <property type="project" value="GO_Central"/>
</dbReference>
<dbReference type="GeneID" id="584003"/>
<dbReference type="GO" id="GO:0008047">
    <property type="term" value="F:enzyme activator activity"/>
    <property type="evidence" value="ECO:0007669"/>
    <property type="project" value="InterPro"/>
</dbReference>
<dbReference type="GO" id="GO:0004364">
    <property type="term" value="F:glutathione transferase activity"/>
    <property type="evidence" value="ECO:0000318"/>
    <property type="project" value="GO_Central"/>
</dbReference>
<dbReference type="InParanoid" id="A0A7M7RCJ0"/>
<evidence type="ECO:0000313" key="8">
    <source>
        <dbReference type="EnsemblMetazoa" id="XP_788981"/>
    </source>
</evidence>
<dbReference type="InterPro" id="IPR023352">
    <property type="entry name" value="MAPEG-like_dom_sf"/>
</dbReference>
<dbReference type="Pfam" id="PF01124">
    <property type="entry name" value="MAPEG"/>
    <property type="match status" value="1"/>
</dbReference>
<dbReference type="InterPro" id="IPR001129">
    <property type="entry name" value="Membr-assoc_MAPEG"/>
</dbReference>
<dbReference type="RefSeq" id="XP_030836438.1">
    <property type="nucleotide sequence ID" value="XM_030980578.1"/>
</dbReference>
<dbReference type="EnsemblMetazoa" id="XM_030980578">
    <property type="protein sequence ID" value="XP_030836438"/>
    <property type="gene ID" value="LOC584003"/>
</dbReference>
<proteinExistence type="predicted"/>
<keyword evidence="5 7" id="KW-1133">Transmembrane helix</keyword>
<reference evidence="8" key="2">
    <citation type="submission" date="2021-01" db="UniProtKB">
        <authorList>
            <consortium name="EnsemblMetazoa"/>
        </authorList>
    </citation>
    <scope>IDENTIFICATION</scope>
</reference>
<name>A0A7M7RCJ0_STRPU</name>
<dbReference type="AlphaFoldDB" id="A0A7M7RCJ0"/>
<dbReference type="SUPFAM" id="SSF161084">
    <property type="entry name" value="MAPEG domain-like"/>
    <property type="match status" value="1"/>
</dbReference>
<protein>
    <recommendedName>
        <fullName evidence="10">Microsomal glutathione S-transferase 2</fullName>
    </recommendedName>
</protein>
<evidence type="ECO:0000256" key="1">
    <source>
        <dbReference type="ARBA" id="ARBA00004477"/>
    </source>
</evidence>
<dbReference type="FunCoup" id="A0A7M7RCJ0">
    <property type="interactions" value="14"/>
</dbReference>